<protein>
    <submittedName>
        <fullName evidence="1">Uncharacterized protein</fullName>
    </submittedName>
</protein>
<gene>
    <name evidence="1" type="ORF">AVEN_56286_1</name>
</gene>
<feature type="non-terminal residue" evidence="1">
    <location>
        <position position="50"/>
    </location>
</feature>
<name>A0A4Y2UZS8_ARAVE</name>
<accession>A0A4Y2UZS8</accession>
<organism evidence="1 2">
    <name type="scientific">Araneus ventricosus</name>
    <name type="common">Orbweaver spider</name>
    <name type="synonym">Epeira ventricosa</name>
    <dbReference type="NCBI Taxonomy" id="182803"/>
    <lineage>
        <taxon>Eukaryota</taxon>
        <taxon>Metazoa</taxon>
        <taxon>Ecdysozoa</taxon>
        <taxon>Arthropoda</taxon>
        <taxon>Chelicerata</taxon>
        <taxon>Arachnida</taxon>
        <taxon>Araneae</taxon>
        <taxon>Araneomorphae</taxon>
        <taxon>Entelegynae</taxon>
        <taxon>Araneoidea</taxon>
        <taxon>Araneidae</taxon>
        <taxon>Araneus</taxon>
    </lineage>
</organism>
<reference evidence="1 2" key="1">
    <citation type="journal article" date="2019" name="Sci. Rep.">
        <title>Orb-weaving spider Araneus ventricosus genome elucidates the spidroin gene catalogue.</title>
        <authorList>
            <person name="Kono N."/>
            <person name="Nakamura H."/>
            <person name="Ohtoshi R."/>
            <person name="Moran D.A.P."/>
            <person name="Shinohara A."/>
            <person name="Yoshida Y."/>
            <person name="Fujiwara M."/>
            <person name="Mori M."/>
            <person name="Tomita M."/>
            <person name="Arakawa K."/>
        </authorList>
    </citation>
    <scope>NUCLEOTIDE SEQUENCE [LARGE SCALE GENOMIC DNA]</scope>
</reference>
<evidence type="ECO:0000313" key="2">
    <source>
        <dbReference type="Proteomes" id="UP000499080"/>
    </source>
</evidence>
<proteinExistence type="predicted"/>
<dbReference type="AlphaFoldDB" id="A0A4Y2UZS8"/>
<sequence length="50" mass="5454">MRDRNGIFGKEIHQIVEVRSRPVSGLMFSVPGVGVDFRGSVEAPLPGFLV</sequence>
<dbReference type="EMBL" id="BGPR01041634">
    <property type="protein sequence ID" value="GBO17938.1"/>
    <property type="molecule type" value="Genomic_DNA"/>
</dbReference>
<comment type="caution">
    <text evidence="1">The sequence shown here is derived from an EMBL/GenBank/DDBJ whole genome shotgun (WGS) entry which is preliminary data.</text>
</comment>
<dbReference type="Proteomes" id="UP000499080">
    <property type="component" value="Unassembled WGS sequence"/>
</dbReference>
<keyword evidence="2" id="KW-1185">Reference proteome</keyword>
<evidence type="ECO:0000313" key="1">
    <source>
        <dbReference type="EMBL" id="GBO17938.1"/>
    </source>
</evidence>